<reference evidence="6 7" key="1">
    <citation type="submission" date="2023-07" db="EMBL/GenBank/DDBJ databases">
        <title>Genomic Encyclopedia of Type Strains, Phase IV (KMG-IV): sequencing the most valuable type-strain genomes for metagenomic binning, comparative biology and taxonomic classification.</title>
        <authorList>
            <person name="Goeker M."/>
        </authorList>
    </citation>
    <scope>NUCLEOTIDE SEQUENCE [LARGE SCALE GENOMIC DNA]</scope>
    <source>
        <strain evidence="6 7">DSM 23494</strain>
    </source>
</reference>
<gene>
    <name evidence="6" type="ORF">J2S17_000754</name>
</gene>
<dbReference type="PANTHER" id="PTHR41286">
    <property type="entry name" value="HNH NUCLEASE YAJD-RELATED"/>
    <property type="match status" value="1"/>
</dbReference>
<dbReference type="CDD" id="cd00085">
    <property type="entry name" value="HNHc"/>
    <property type="match status" value="1"/>
</dbReference>
<dbReference type="InterPro" id="IPR002711">
    <property type="entry name" value="HNH"/>
</dbReference>
<evidence type="ECO:0000256" key="2">
    <source>
        <dbReference type="ARBA" id="ARBA00022801"/>
    </source>
</evidence>
<evidence type="ECO:0000256" key="1">
    <source>
        <dbReference type="ARBA" id="ARBA00022722"/>
    </source>
</evidence>
<dbReference type="SMART" id="SM00507">
    <property type="entry name" value="HNHc"/>
    <property type="match status" value="1"/>
</dbReference>
<accession>A0ABU0ACA3</accession>
<dbReference type="Pfam" id="PF01844">
    <property type="entry name" value="HNH"/>
    <property type="match status" value="1"/>
</dbReference>
<evidence type="ECO:0000259" key="5">
    <source>
        <dbReference type="SMART" id="SM00507"/>
    </source>
</evidence>
<dbReference type="Gene3D" id="1.10.30.50">
    <property type="match status" value="1"/>
</dbReference>
<keyword evidence="2" id="KW-0378">Hydrolase</keyword>
<organism evidence="6 7">
    <name type="scientific">Cytobacillus purgationiresistens</name>
    <dbReference type="NCBI Taxonomy" id="863449"/>
    <lineage>
        <taxon>Bacteria</taxon>
        <taxon>Bacillati</taxon>
        <taxon>Bacillota</taxon>
        <taxon>Bacilli</taxon>
        <taxon>Bacillales</taxon>
        <taxon>Bacillaceae</taxon>
        <taxon>Cytobacillus</taxon>
    </lineage>
</organism>
<dbReference type="RefSeq" id="WP_307471991.1">
    <property type="nucleotide sequence ID" value="NZ_JAUSUB010000002.1"/>
</dbReference>
<keyword evidence="1" id="KW-0540">Nuclease</keyword>
<protein>
    <recommendedName>
        <fullName evidence="4">Putative HNH nuclease YajD</fullName>
    </recommendedName>
</protein>
<sequence length="113" mass="13249">MITNHQYYDKYKRNKKAKKFYDSDPWQKCRLLALRRDYYLCQSCLRNKLITFANIVHHIKSLEDHPHLALVLNNLETVCDACHNAEHPEKGGGKPKEKTKVRVLAVDGNREIT</sequence>
<dbReference type="EMBL" id="JAUSUB010000002">
    <property type="protein sequence ID" value="MDQ0268885.1"/>
    <property type="molecule type" value="Genomic_DNA"/>
</dbReference>
<evidence type="ECO:0000256" key="3">
    <source>
        <dbReference type="ARBA" id="ARBA00038412"/>
    </source>
</evidence>
<evidence type="ECO:0000256" key="4">
    <source>
        <dbReference type="ARBA" id="ARBA00040194"/>
    </source>
</evidence>
<keyword evidence="7" id="KW-1185">Reference proteome</keyword>
<keyword evidence="6" id="KW-0255">Endonuclease</keyword>
<name>A0ABU0ACA3_9BACI</name>
<comment type="caution">
    <text evidence="6">The sequence shown here is derived from an EMBL/GenBank/DDBJ whole genome shotgun (WGS) entry which is preliminary data.</text>
</comment>
<evidence type="ECO:0000313" key="6">
    <source>
        <dbReference type="EMBL" id="MDQ0268885.1"/>
    </source>
</evidence>
<dbReference type="PANTHER" id="PTHR41286:SF1">
    <property type="entry name" value="HNH NUCLEASE YAJD-RELATED"/>
    <property type="match status" value="1"/>
</dbReference>
<dbReference type="GO" id="GO:0004519">
    <property type="term" value="F:endonuclease activity"/>
    <property type="evidence" value="ECO:0007669"/>
    <property type="project" value="UniProtKB-KW"/>
</dbReference>
<dbReference type="Proteomes" id="UP001238088">
    <property type="component" value="Unassembled WGS sequence"/>
</dbReference>
<feature type="domain" description="HNH nuclease" evidence="5">
    <location>
        <begin position="28"/>
        <end position="84"/>
    </location>
</feature>
<proteinExistence type="inferred from homology"/>
<dbReference type="InterPro" id="IPR003615">
    <property type="entry name" value="HNH_nuc"/>
</dbReference>
<comment type="similarity">
    <text evidence="3">Belongs to the HNH nuclease family.</text>
</comment>
<evidence type="ECO:0000313" key="7">
    <source>
        <dbReference type="Proteomes" id="UP001238088"/>
    </source>
</evidence>